<proteinExistence type="predicted"/>
<gene>
    <name evidence="1" type="ORF">TVAG_435870</name>
</gene>
<dbReference type="VEuPathDB" id="TrichDB:TVAGG3_0058250"/>
<organism evidence="1 2">
    <name type="scientific">Trichomonas vaginalis (strain ATCC PRA-98 / G3)</name>
    <dbReference type="NCBI Taxonomy" id="412133"/>
    <lineage>
        <taxon>Eukaryota</taxon>
        <taxon>Metamonada</taxon>
        <taxon>Parabasalia</taxon>
        <taxon>Trichomonadida</taxon>
        <taxon>Trichomonadidae</taxon>
        <taxon>Trichomonas</taxon>
    </lineage>
</organism>
<dbReference type="AlphaFoldDB" id="A2FB59"/>
<protein>
    <submittedName>
        <fullName evidence="1">Uncharacterized protein</fullName>
    </submittedName>
</protein>
<dbReference type="Proteomes" id="UP000001542">
    <property type="component" value="Unassembled WGS sequence"/>
</dbReference>
<evidence type="ECO:0000313" key="2">
    <source>
        <dbReference type="Proteomes" id="UP000001542"/>
    </source>
</evidence>
<dbReference type="InParanoid" id="A2FB59"/>
<reference evidence="1" key="1">
    <citation type="submission" date="2006-10" db="EMBL/GenBank/DDBJ databases">
        <authorList>
            <person name="Amadeo P."/>
            <person name="Zhao Q."/>
            <person name="Wortman J."/>
            <person name="Fraser-Liggett C."/>
            <person name="Carlton J."/>
        </authorList>
    </citation>
    <scope>NUCLEOTIDE SEQUENCE</scope>
    <source>
        <strain evidence="1">G3</strain>
    </source>
</reference>
<dbReference type="KEGG" id="tva:4755625"/>
<dbReference type="RefSeq" id="XP_001310770.1">
    <property type="nucleotide sequence ID" value="XM_001310769.1"/>
</dbReference>
<dbReference type="VEuPathDB" id="TrichDB:TVAG_435870"/>
<sequence length="202" mass="23383">MRDHFGSYNLTKDGFIYVTNSSAASSGQSSRLPVDYIARDPIQFYDERFVTYPTNKPGDEHHFTIDFLTSKVHLINYTLLYISQIRFMVQYEVLGELMTNQWEQIDYRAVTRQDVTPFTVDGNQYFAYSFPTTATKNYSRFRFRNIGQNQGDSVSDGTGLYTATTAKLFLYGTLYPGAIKRSPIKLKRKEQMMFNFAMFSSL</sequence>
<keyword evidence="2" id="KW-1185">Reference proteome</keyword>
<accession>A2FB59</accession>
<name>A2FB59_TRIV3</name>
<dbReference type="EMBL" id="DS113698">
    <property type="protein sequence ID" value="EAX97840.1"/>
    <property type="molecule type" value="Genomic_DNA"/>
</dbReference>
<reference evidence="1" key="2">
    <citation type="journal article" date="2007" name="Science">
        <title>Draft genome sequence of the sexually transmitted pathogen Trichomonas vaginalis.</title>
        <authorList>
            <person name="Carlton J.M."/>
            <person name="Hirt R.P."/>
            <person name="Silva J.C."/>
            <person name="Delcher A.L."/>
            <person name="Schatz M."/>
            <person name="Zhao Q."/>
            <person name="Wortman J.R."/>
            <person name="Bidwell S.L."/>
            <person name="Alsmark U.C.M."/>
            <person name="Besteiro S."/>
            <person name="Sicheritz-Ponten T."/>
            <person name="Noel C.J."/>
            <person name="Dacks J.B."/>
            <person name="Foster P.G."/>
            <person name="Simillion C."/>
            <person name="Van de Peer Y."/>
            <person name="Miranda-Saavedra D."/>
            <person name="Barton G.J."/>
            <person name="Westrop G.D."/>
            <person name="Mueller S."/>
            <person name="Dessi D."/>
            <person name="Fiori P.L."/>
            <person name="Ren Q."/>
            <person name="Paulsen I."/>
            <person name="Zhang H."/>
            <person name="Bastida-Corcuera F.D."/>
            <person name="Simoes-Barbosa A."/>
            <person name="Brown M.T."/>
            <person name="Hayes R.D."/>
            <person name="Mukherjee M."/>
            <person name="Okumura C.Y."/>
            <person name="Schneider R."/>
            <person name="Smith A.J."/>
            <person name="Vanacova S."/>
            <person name="Villalvazo M."/>
            <person name="Haas B.J."/>
            <person name="Pertea M."/>
            <person name="Feldblyum T.V."/>
            <person name="Utterback T.R."/>
            <person name="Shu C.L."/>
            <person name="Osoegawa K."/>
            <person name="de Jong P.J."/>
            <person name="Hrdy I."/>
            <person name="Horvathova L."/>
            <person name="Zubacova Z."/>
            <person name="Dolezal P."/>
            <person name="Malik S.B."/>
            <person name="Logsdon J.M. Jr."/>
            <person name="Henze K."/>
            <person name="Gupta A."/>
            <person name="Wang C.C."/>
            <person name="Dunne R.L."/>
            <person name="Upcroft J.A."/>
            <person name="Upcroft P."/>
            <person name="White O."/>
            <person name="Salzberg S.L."/>
            <person name="Tang P."/>
            <person name="Chiu C.-H."/>
            <person name="Lee Y.-S."/>
            <person name="Embley T.M."/>
            <person name="Coombs G.H."/>
            <person name="Mottram J.C."/>
            <person name="Tachezy J."/>
            <person name="Fraser-Liggett C.M."/>
            <person name="Johnson P.J."/>
        </authorList>
    </citation>
    <scope>NUCLEOTIDE SEQUENCE [LARGE SCALE GENOMIC DNA]</scope>
    <source>
        <strain evidence="1">G3</strain>
    </source>
</reference>
<evidence type="ECO:0000313" key="1">
    <source>
        <dbReference type="EMBL" id="EAX97840.1"/>
    </source>
</evidence>